<dbReference type="AlphaFoldDB" id="A0A6M2CPW2"/>
<dbReference type="OrthoDB" id="448399at2759"/>
<proteinExistence type="predicted"/>
<dbReference type="VEuPathDB" id="VectorBase:LOC119170197"/>
<dbReference type="InterPro" id="IPR000504">
    <property type="entry name" value="RRM_dom"/>
</dbReference>
<feature type="region of interest" description="Disordered" evidence="3">
    <location>
        <begin position="1"/>
        <end position="32"/>
    </location>
</feature>
<dbReference type="InterPro" id="IPR045164">
    <property type="entry name" value="RBM41/RNPC3"/>
</dbReference>
<evidence type="ECO:0000256" key="1">
    <source>
        <dbReference type="ARBA" id="ARBA00022884"/>
    </source>
</evidence>
<evidence type="ECO:0000256" key="3">
    <source>
        <dbReference type="SAM" id="MobiDB-lite"/>
    </source>
</evidence>
<sequence>MNYDSLRSPYEDDLHGQCPRKRLKGEHGTETESERLLQEMLTKQLDTRFSVKHLSEQQKHFTAAGNYVELPVAGARSLDEYKAVDSREQAIQVLLQCGLTNDEIELYLQSKDSAMVKQKHPLMDPVMLDSRLKHIESKVKNGQKFIENACLDQLRSEEHFAYLGIDGAGTSSSETITCTESSSSQTALPKDPMSHIAEFSQRLMERVMSRRRKKRQTEPEHCLSHTNEDEKQAQDKSSECAEGKRRPDPTIYHAVVPLPEDEITAERLGLEEIKKLPRFHDYSPGCESQVLYLKNLHHKTDIRELMALFCRFDEEACPVKYRLLSGKLRGQAFITLPNVQAAKKALELCNGYVLRGKPMVIEYGKNKTRTA</sequence>
<dbReference type="Pfam" id="PF00076">
    <property type="entry name" value="RRM_1"/>
    <property type="match status" value="1"/>
</dbReference>
<dbReference type="GO" id="GO:0097157">
    <property type="term" value="F:pre-mRNA intronic binding"/>
    <property type="evidence" value="ECO:0007669"/>
    <property type="project" value="TreeGrafter"/>
</dbReference>
<dbReference type="PROSITE" id="PS50102">
    <property type="entry name" value="RRM"/>
    <property type="match status" value="1"/>
</dbReference>
<evidence type="ECO:0000259" key="4">
    <source>
        <dbReference type="PROSITE" id="PS50102"/>
    </source>
</evidence>
<keyword evidence="1 2" id="KW-0694">RNA-binding</keyword>
<accession>A0A6M2CPW2</accession>
<dbReference type="EMBL" id="GHWJ01002690">
    <property type="protein sequence ID" value="NOV35427.1"/>
    <property type="molecule type" value="Transcribed_RNA"/>
</dbReference>
<reference evidence="5" key="1">
    <citation type="submission" date="2019-09" db="EMBL/GenBank/DDBJ databases">
        <title>Organ-specific transcriptomic study of the physiology of the cattle tick, Rhipicephalus microplus.</title>
        <authorList>
            <person name="Tirloni L."/>
            <person name="Braz G."/>
            <person name="Gandara A.C.P."/>
            <person name="Sabadin G.A."/>
            <person name="da Silva R.M."/>
            <person name="Guizzo M.G."/>
            <person name="Machado J.A."/>
            <person name="Costa E.P."/>
            <person name="Gomes H.F."/>
            <person name="Moraes J."/>
            <person name="Mota M.B.S."/>
            <person name="Mesquita R.D."/>
            <person name="Alvarenga P.H."/>
            <person name="Alves F."/>
            <person name="Seixas A."/>
            <person name="da Fonseca R.N."/>
            <person name="Fogaca A."/>
            <person name="Logullo C."/>
            <person name="Tanaka A."/>
            <person name="Daffre S."/>
            <person name="Termignoni C."/>
            <person name="Vaz I.S.Jr."/>
            <person name="Oliveira P.L."/>
            <person name="Ribeiro J.M."/>
        </authorList>
    </citation>
    <scope>NUCLEOTIDE SEQUENCE</scope>
    <source>
        <strain evidence="5">Porto Alegre</strain>
    </source>
</reference>
<dbReference type="InterPro" id="IPR035979">
    <property type="entry name" value="RBD_domain_sf"/>
</dbReference>
<dbReference type="GO" id="GO:0030626">
    <property type="term" value="F:U12 snRNA binding"/>
    <property type="evidence" value="ECO:0007669"/>
    <property type="project" value="TreeGrafter"/>
</dbReference>
<dbReference type="SUPFAM" id="SSF54928">
    <property type="entry name" value="RNA-binding domain, RBD"/>
    <property type="match status" value="1"/>
</dbReference>
<feature type="region of interest" description="Disordered" evidence="3">
    <location>
        <begin position="207"/>
        <end position="246"/>
    </location>
</feature>
<evidence type="ECO:0000313" key="5">
    <source>
        <dbReference type="EMBL" id="NOV35427.1"/>
    </source>
</evidence>
<dbReference type="GO" id="GO:0000398">
    <property type="term" value="P:mRNA splicing, via spliceosome"/>
    <property type="evidence" value="ECO:0007669"/>
    <property type="project" value="TreeGrafter"/>
</dbReference>
<dbReference type="PANTHER" id="PTHR16105:SF2">
    <property type="entry name" value="RNA-BINDING PROTEIN 41"/>
    <property type="match status" value="1"/>
</dbReference>
<feature type="domain" description="RRM" evidence="4">
    <location>
        <begin position="289"/>
        <end position="366"/>
    </location>
</feature>
<dbReference type="InterPro" id="IPR012677">
    <property type="entry name" value="Nucleotide-bd_a/b_plait_sf"/>
</dbReference>
<dbReference type="PANTHER" id="PTHR16105">
    <property type="entry name" value="RNA-BINDING REGION-CONTAINING PROTEIN 3"/>
    <property type="match status" value="1"/>
</dbReference>
<dbReference type="Gene3D" id="3.30.70.330">
    <property type="match status" value="1"/>
</dbReference>
<evidence type="ECO:0000256" key="2">
    <source>
        <dbReference type="PROSITE-ProRule" id="PRU00176"/>
    </source>
</evidence>
<dbReference type="SMART" id="SM00360">
    <property type="entry name" value="RRM"/>
    <property type="match status" value="1"/>
</dbReference>
<name>A0A6M2CPW2_RHIMP</name>
<protein>
    <submittedName>
        <fullName evidence="5">Putative rna-binding protein 41</fullName>
    </submittedName>
</protein>
<feature type="compositionally biased region" description="Basic and acidic residues" evidence="3">
    <location>
        <begin position="216"/>
        <end position="246"/>
    </location>
</feature>
<dbReference type="GO" id="GO:0005689">
    <property type="term" value="C:U12-type spliceosomal complex"/>
    <property type="evidence" value="ECO:0007669"/>
    <property type="project" value="TreeGrafter"/>
</dbReference>
<organism evidence="5">
    <name type="scientific">Rhipicephalus microplus</name>
    <name type="common">Cattle tick</name>
    <name type="synonym">Boophilus microplus</name>
    <dbReference type="NCBI Taxonomy" id="6941"/>
    <lineage>
        <taxon>Eukaryota</taxon>
        <taxon>Metazoa</taxon>
        <taxon>Ecdysozoa</taxon>
        <taxon>Arthropoda</taxon>
        <taxon>Chelicerata</taxon>
        <taxon>Arachnida</taxon>
        <taxon>Acari</taxon>
        <taxon>Parasitiformes</taxon>
        <taxon>Ixodida</taxon>
        <taxon>Ixodoidea</taxon>
        <taxon>Ixodidae</taxon>
        <taxon>Rhipicephalinae</taxon>
        <taxon>Rhipicephalus</taxon>
        <taxon>Boophilus</taxon>
    </lineage>
</organism>